<comment type="caution">
    <text evidence="1">The sequence shown here is derived from an EMBL/GenBank/DDBJ whole genome shotgun (WGS) entry which is preliminary data.</text>
</comment>
<organism evidence="1 2">
    <name type="scientific">Salinisphaera japonica YTM-1</name>
    <dbReference type="NCBI Taxonomy" id="1209778"/>
    <lineage>
        <taxon>Bacteria</taxon>
        <taxon>Pseudomonadati</taxon>
        <taxon>Pseudomonadota</taxon>
        <taxon>Gammaproteobacteria</taxon>
        <taxon>Salinisphaerales</taxon>
        <taxon>Salinisphaeraceae</taxon>
        <taxon>Salinisphaera</taxon>
    </lineage>
</organism>
<accession>A0A423Q2K8</accession>
<protein>
    <recommendedName>
        <fullName evidence="3">DUF3144 domain-containing protein</fullName>
    </recommendedName>
</protein>
<proteinExistence type="predicted"/>
<sequence>MSDNQLTPAFRARADTLIDVLNRQASEVPTGQVSASAMYATARFNAFQVAATVEDREQLAAERENAVNYFTSQYRKMFEDHLDECMKHFERYTGRDGPADGPADDSD</sequence>
<dbReference type="EMBL" id="AYKG01000001">
    <property type="protein sequence ID" value="ROO32880.1"/>
    <property type="molecule type" value="Genomic_DNA"/>
</dbReference>
<dbReference type="RefSeq" id="WP_123656822.1">
    <property type="nucleotide sequence ID" value="NZ_AYKG01000001.1"/>
</dbReference>
<dbReference type="Proteomes" id="UP000285310">
    <property type="component" value="Unassembled WGS sequence"/>
</dbReference>
<evidence type="ECO:0000313" key="1">
    <source>
        <dbReference type="EMBL" id="ROO32880.1"/>
    </source>
</evidence>
<dbReference type="AlphaFoldDB" id="A0A423Q2K8"/>
<evidence type="ECO:0008006" key="3">
    <source>
        <dbReference type="Google" id="ProtNLM"/>
    </source>
</evidence>
<dbReference type="InterPro" id="IPR021490">
    <property type="entry name" value="DUF3144"/>
</dbReference>
<dbReference type="OrthoDB" id="5344355at2"/>
<dbReference type="Pfam" id="PF11342">
    <property type="entry name" value="DUF3144"/>
    <property type="match status" value="1"/>
</dbReference>
<keyword evidence="2" id="KW-1185">Reference proteome</keyword>
<dbReference type="InParanoid" id="A0A423Q2K8"/>
<reference evidence="1 2" key="1">
    <citation type="submission" date="2013-10" db="EMBL/GenBank/DDBJ databases">
        <title>Salinisphaera japonica YTM-1 Genome Sequencing.</title>
        <authorList>
            <person name="Lai Q."/>
            <person name="Li C."/>
            <person name="Shao Z."/>
        </authorList>
    </citation>
    <scope>NUCLEOTIDE SEQUENCE [LARGE SCALE GENOMIC DNA]</scope>
    <source>
        <strain evidence="1 2">YTM-1</strain>
    </source>
</reference>
<name>A0A423Q2K8_9GAMM</name>
<gene>
    <name evidence="1" type="ORF">SAJA_01265</name>
</gene>
<dbReference type="Gene3D" id="1.10.287.3020">
    <property type="match status" value="1"/>
</dbReference>
<evidence type="ECO:0000313" key="2">
    <source>
        <dbReference type="Proteomes" id="UP000285310"/>
    </source>
</evidence>